<gene>
    <name evidence="1" type="ORF">DPMN_008096</name>
</gene>
<organism evidence="1 2">
    <name type="scientific">Dreissena polymorpha</name>
    <name type="common">Zebra mussel</name>
    <name type="synonym">Mytilus polymorpha</name>
    <dbReference type="NCBI Taxonomy" id="45954"/>
    <lineage>
        <taxon>Eukaryota</taxon>
        <taxon>Metazoa</taxon>
        <taxon>Spiralia</taxon>
        <taxon>Lophotrochozoa</taxon>
        <taxon>Mollusca</taxon>
        <taxon>Bivalvia</taxon>
        <taxon>Autobranchia</taxon>
        <taxon>Heteroconchia</taxon>
        <taxon>Euheterodonta</taxon>
        <taxon>Imparidentia</taxon>
        <taxon>Neoheterodontei</taxon>
        <taxon>Myida</taxon>
        <taxon>Dreissenoidea</taxon>
        <taxon>Dreissenidae</taxon>
        <taxon>Dreissena</taxon>
    </lineage>
</organism>
<dbReference type="AlphaFoldDB" id="A0A9D4MXQ8"/>
<sequence length="85" mass="9490">MTCITALPLIQVALQTNPMLPSLPLLQVSLQTNDMDLAGDVVQAVATFLNLEDLNTTIDFPEEMERLRAVLVKVWLTFCVLHRVP</sequence>
<evidence type="ECO:0000313" key="2">
    <source>
        <dbReference type="Proteomes" id="UP000828390"/>
    </source>
</evidence>
<keyword evidence="2" id="KW-1185">Reference proteome</keyword>
<comment type="caution">
    <text evidence="1">The sequence shown here is derived from an EMBL/GenBank/DDBJ whole genome shotgun (WGS) entry which is preliminary data.</text>
</comment>
<accession>A0A9D4MXQ8</accession>
<dbReference type="Proteomes" id="UP000828390">
    <property type="component" value="Unassembled WGS sequence"/>
</dbReference>
<name>A0A9D4MXQ8_DREPO</name>
<dbReference type="EMBL" id="JAIWYP010000001">
    <property type="protein sequence ID" value="KAH3884125.1"/>
    <property type="molecule type" value="Genomic_DNA"/>
</dbReference>
<reference evidence="1" key="2">
    <citation type="submission" date="2020-11" db="EMBL/GenBank/DDBJ databases">
        <authorList>
            <person name="McCartney M.A."/>
            <person name="Auch B."/>
            <person name="Kono T."/>
            <person name="Mallez S."/>
            <person name="Becker A."/>
            <person name="Gohl D.M."/>
            <person name="Silverstein K.A.T."/>
            <person name="Koren S."/>
            <person name="Bechman K.B."/>
            <person name="Herman A."/>
            <person name="Abrahante J.E."/>
            <person name="Garbe J."/>
        </authorList>
    </citation>
    <scope>NUCLEOTIDE SEQUENCE</scope>
    <source>
        <strain evidence="1">Duluth1</strain>
        <tissue evidence="1">Whole animal</tissue>
    </source>
</reference>
<evidence type="ECO:0000313" key="1">
    <source>
        <dbReference type="EMBL" id="KAH3884125.1"/>
    </source>
</evidence>
<protein>
    <submittedName>
        <fullName evidence="1">Uncharacterized protein</fullName>
    </submittedName>
</protein>
<proteinExistence type="predicted"/>
<reference evidence="1" key="1">
    <citation type="journal article" date="2019" name="bioRxiv">
        <title>The Genome of the Zebra Mussel, Dreissena polymorpha: A Resource for Invasive Species Research.</title>
        <authorList>
            <person name="McCartney M.A."/>
            <person name="Auch B."/>
            <person name="Kono T."/>
            <person name="Mallez S."/>
            <person name="Zhang Y."/>
            <person name="Obille A."/>
            <person name="Becker A."/>
            <person name="Abrahante J.E."/>
            <person name="Garbe J."/>
            <person name="Badalamenti J.P."/>
            <person name="Herman A."/>
            <person name="Mangelson H."/>
            <person name="Liachko I."/>
            <person name="Sullivan S."/>
            <person name="Sone E.D."/>
            <person name="Koren S."/>
            <person name="Silverstein K.A.T."/>
            <person name="Beckman K.B."/>
            <person name="Gohl D.M."/>
        </authorList>
    </citation>
    <scope>NUCLEOTIDE SEQUENCE</scope>
    <source>
        <strain evidence="1">Duluth1</strain>
        <tissue evidence="1">Whole animal</tissue>
    </source>
</reference>